<dbReference type="InterPro" id="IPR013083">
    <property type="entry name" value="Znf_RING/FYVE/PHD"/>
</dbReference>
<keyword evidence="2" id="KW-0863">Zinc-finger</keyword>
<feature type="region of interest" description="Disordered" evidence="4">
    <location>
        <begin position="420"/>
        <end position="444"/>
    </location>
</feature>
<dbReference type="InterPro" id="IPR028938">
    <property type="entry name" value="Rsf1-like"/>
</dbReference>
<evidence type="ECO:0000313" key="6">
    <source>
        <dbReference type="EMBL" id="CAF9930254.1"/>
    </source>
</evidence>
<dbReference type="PANTHER" id="PTHR14296:SF3">
    <property type="entry name" value="DIKAR, ISOFORM F"/>
    <property type="match status" value="1"/>
</dbReference>
<proteinExistence type="predicted"/>
<dbReference type="GO" id="GO:0006355">
    <property type="term" value="P:regulation of DNA-templated transcription"/>
    <property type="evidence" value="ECO:0007669"/>
    <property type="project" value="InterPro"/>
</dbReference>
<evidence type="ECO:0000313" key="7">
    <source>
        <dbReference type="Proteomes" id="UP000664169"/>
    </source>
</evidence>
<evidence type="ECO:0000256" key="2">
    <source>
        <dbReference type="ARBA" id="ARBA00022771"/>
    </source>
</evidence>
<evidence type="ECO:0000256" key="1">
    <source>
        <dbReference type="ARBA" id="ARBA00022723"/>
    </source>
</evidence>
<sequence>MPTRKRGHDELDVSELSTCPPLLQRLRNMWEFANLMQYIFIFGDAVRIDKDFDIEDLEAECVNPGNSTKLAEIGLCLLKNVSSHRGLTPENFDEYTRRQYQAKKPLQNPFGNEELPKSFQNFDVVQKIRVLVDLSQWTLINANSIKEKMELSEKDQASDWRIEPCGWDRDDRTYFVLDDNRLYRRSDPPVETLNPPKPKNSTKTTESKSTKAKLKSRPPPTRGTRASKRIKTDHYDRSQEYQEDEEIGEDSDLAVEHETTSGEHLSEEETTFGGMKWECIAITLEEYQEFLSGIVKSRDPNEKALYKFVTTHVIPIIESAEERRRQKFLRQQRELEGLQKLATAKRSSRIADKRQHEMEEAETRAAEEKRQRDLLEAQAMLFRDQQMEQDRESRRLTREQRIKERELRRVLEEEALNNLTAAEAQSENSEGEGRKSKRQLKTKIERKRKAVEELQLEEDWVFDCSGCGVHGANIDDGSHSVACDSCNVWQHSACLGISETAADKVHFVCKDCKVKKDGSNRQKPPPIKLKLNQSSSSPPSAKKAKKERHVNGGSLVPAETGARSNGHSINGTQWHNIFGKSPPPAHGVQASSFIAFDPSKYYTQTDVIDKTSNSINLAGFSPGNLPHQPGQPPIGRFVTHSHKPNAPTSKQTLPPKSLINGVSAGPLKSEATNGLVAAQSILADPDQDASIEMAKFHDPTVIETALSPSKAQHLRPTIDVSASESTSDNSLSQPPTVMAGYSKAIPGTSLVSAVSNDPLTINGPSPTLAPS</sequence>
<feature type="compositionally biased region" description="Basic and acidic residues" evidence="4">
    <location>
        <begin position="254"/>
        <end position="267"/>
    </location>
</feature>
<organism evidence="6 7">
    <name type="scientific">Gomphillus americanus</name>
    <dbReference type="NCBI Taxonomy" id="1940652"/>
    <lineage>
        <taxon>Eukaryota</taxon>
        <taxon>Fungi</taxon>
        <taxon>Dikarya</taxon>
        <taxon>Ascomycota</taxon>
        <taxon>Pezizomycotina</taxon>
        <taxon>Lecanoromycetes</taxon>
        <taxon>OSLEUM clade</taxon>
        <taxon>Ostropomycetidae</taxon>
        <taxon>Ostropales</taxon>
        <taxon>Graphidaceae</taxon>
        <taxon>Gomphilloideae</taxon>
        <taxon>Gomphillus</taxon>
    </lineage>
</organism>
<dbReference type="InterPro" id="IPR001965">
    <property type="entry name" value="Znf_PHD"/>
</dbReference>
<feature type="compositionally biased region" description="Polar residues" evidence="4">
    <location>
        <begin position="720"/>
        <end position="734"/>
    </location>
</feature>
<keyword evidence="1" id="KW-0479">Metal-binding</keyword>
<feature type="compositionally biased region" description="Basic and acidic residues" evidence="4">
    <location>
        <begin position="230"/>
        <end position="240"/>
    </location>
</feature>
<dbReference type="InterPro" id="IPR011011">
    <property type="entry name" value="Znf_FYVE_PHD"/>
</dbReference>
<feature type="region of interest" description="Disordered" evidence="4">
    <location>
        <begin position="185"/>
        <end position="270"/>
    </location>
</feature>
<dbReference type="InterPro" id="IPR019786">
    <property type="entry name" value="Zinc_finger_PHD-type_CS"/>
</dbReference>
<accession>A0A8H3FVZ6</accession>
<dbReference type="Pfam" id="PF00628">
    <property type="entry name" value="PHD"/>
    <property type="match status" value="1"/>
</dbReference>
<dbReference type="GO" id="GO:0031213">
    <property type="term" value="C:RSF complex"/>
    <property type="evidence" value="ECO:0007669"/>
    <property type="project" value="InterPro"/>
</dbReference>
<dbReference type="InterPro" id="IPR019787">
    <property type="entry name" value="Znf_PHD-finger"/>
</dbReference>
<dbReference type="EMBL" id="CAJPDQ010000035">
    <property type="protein sequence ID" value="CAF9930254.1"/>
    <property type="molecule type" value="Genomic_DNA"/>
</dbReference>
<reference evidence="6" key="1">
    <citation type="submission" date="2021-03" db="EMBL/GenBank/DDBJ databases">
        <authorList>
            <person name="Tagirdzhanova G."/>
        </authorList>
    </citation>
    <scope>NUCLEOTIDE SEQUENCE</scope>
</reference>
<feature type="compositionally biased region" description="Basic residues" evidence="4">
    <location>
        <begin position="435"/>
        <end position="444"/>
    </location>
</feature>
<dbReference type="PROSITE" id="PS01359">
    <property type="entry name" value="ZF_PHD_1"/>
    <property type="match status" value="1"/>
</dbReference>
<feature type="compositionally biased region" description="Basic and acidic residues" evidence="4">
    <location>
        <begin position="349"/>
        <end position="370"/>
    </location>
</feature>
<feature type="region of interest" description="Disordered" evidence="4">
    <location>
        <begin position="516"/>
        <end position="583"/>
    </location>
</feature>
<feature type="region of interest" description="Disordered" evidence="4">
    <location>
        <begin position="619"/>
        <end position="658"/>
    </location>
</feature>
<dbReference type="AlphaFoldDB" id="A0A8H3FVZ6"/>
<feature type="compositionally biased region" description="Polar residues" evidence="4">
    <location>
        <begin position="562"/>
        <end position="575"/>
    </location>
</feature>
<dbReference type="SMART" id="SM00249">
    <property type="entry name" value="PHD"/>
    <property type="match status" value="1"/>
</dbReference>
<feature type="region of interest" description="Disordered" evidence="4">
    <location>
        <begin position="708"/>
        <end position="734"/>
    </location>
</feature>
<keyword evidence="7" id="KW-1185">Reference proteome</keyword>
<evidence type="ECO:0000256" key="4">
    <source>
        <dbReference type="SAM" id="MobiDB-lite"/>
    </source>
</evidence>
<keyword evidence="3" id="KW-0862">Zinc</keyword>
<feature type="region of interest" description="Disordered" evidence="4">
    <location>
        <begin position="342"/>
        <end position="370"/>
    </location>
</feature>
<protein>
    <recommendedName>
        <fullName evidence="5">Zinc finger PHD-type domain-containing protein</fullName>
    </recommendedName>
</protein>
<dbReference type="Proteomes" id="UP000664169">
    <property type="component" value="Unassembled WGS sequence"/>
</dbReference>
<dbReference type="OrthoDB" id="303107at2759"/>
<dbReference type="SUPFAM" id="SSF57903">
    <property type="entry name" value="FYVE/PHD zinc finger"/>
    <property type="match status" value="1"/>
</dbReference>
<name>A0A8H3FVZ6_9LECA</name>
<comment type="caution">
    <text evidence="6">The sequence shown here is derived from an EMBL/GenBank/DDBJ whole genome shotgun (WGS) entry which is preliminary data.</text>
</comment>
<dbReference type="PANTHER" id="PTHR14296">
    <property type="entry name" value="REMODELING AND SPACING FACTOR 1"/>
    <property type="match status" value="1"/>
</dbReference>
<feature type="domain" description="Zinc finger PHD-type" evidence="5">
    <location>
        <begin position="463"/>
        <end position="513"/>
    </location>
</feature>
<dbReference type="Gene3D" id="3.30.40.10">
    <property type="entry name" value="Zinc/RING finger domain, C3HC4 (zinc finger)"/>
    <property type="match status" value="1"/>
</dbReference>
<evidence type="ECO:0000256" key="3">
    <source>
        <dbReference type="ARBA" id="ARBA00022833"/>
    </source>
</evidence>
<feature type="compositionally biased region" description="Acidic residues" evidence="4">
    <location>
        <begin position="241"/>
        <end position="253"/>
    </location>
</feature>
<dbReference type="GO" id="GO:0008270">
    <property type="term" value="F:zinc ion binding"/>
    <property type="evidence" value="ECO:0007669"/>
    <property type="project" value="UniProtKB-KW"/>
</dbReference>
<evidence type="ECO:0000259" key="5">
    <source>
        <dbReference type="SMART" id="SM00249"/>
    </source>
</evidence>
<gene>
    <name evidence="6" type="ORF">GOMPHAMPRED_005603</name>
</gene>